<dbReference type="InterPro" id="IPR050223">
    <property type="entry name" value="D-isomer_2-hydroxyacid_DH"/>
</dbReference>
<protein>
    <recommendedName>
        <fullName evidence="8">4-phosphoerythronate dehydrogenase</fullName>
    </recommendedName>
</protein>
<gene>
    <name evidence="6" type="ORF">M9B40_01900</name>
</gene>
<evidence type="ECO:0000256" key="1">
    <source>
        <dbReference type="ARBA" id="ARBA00023002"/>
    </source>
</evidence>
<dbReference type="GO" id="GO:0016616">
    <property type="term" value="F:oxidoreductase activity, acting on the CH-OH group of donors, NAD or NADP as acceptor"/>
    <property type="evidence" value="ECO:0007669"/>
    <property type="project" value="InterPro"/>
</dbReference>
<name>A0A9Q8TYU0_9GAMM</name>
<comment type="similarity">
    <text evidence="3">Belongs to the D-isomer specific 2-hydroxyacid dehydrogenase family.</text>
</comment>
<dbReference type="InterPro" id="IPR006140">
    <property type="entry name" value="D-isomer_DH_NAD-bd"/>
</dbReference>
<keyword evidence="7" id="KW-1185">Reference proteome</keyword>
<evidence type="ECO:0000259" key="5">
    <source>
        <dbReference type="Pfam" id="PF02826"/>
    </source>
</evidence>
<proteinExistence type="inferred from homology"/>
<reference evidence="6" key="1">
    <citation type="submission" date="2022-05" db="EMBL/GenBank/DDBJ databases">
        <title>Single-amplified genomics reveal most streamlined microbe among free-living bacteria.</title>
        <authorList>
            <person name="Roda-Garcia J."/>
            <person name="Haro-Moreno J.M."/>
            <person name="Rodriguez-Valera F."/>
            <person name="Almagro-Moreno S."/>
            <person name="Lopez-Perez M."/>
        </authorList>
    </citation>
    <scope>NUCLEOTIDE SEQUENCE</scope>
    <source>
        <strain evidence="6">TMED112-D2-2</strain>
    </source>
</reference>
<keyword evidence="2" id="KW-0520">NAD</keyword>
<evidence type="ECO:0000259" key="4">
    <source>
        <dbReference type="Pfam" id="PF00389"/>
    </source>
</evidence>
<dbReference type="Pfam" id="PF02826">
    <property type="entry name" value="2-Hacid_dh_C"/>
    <property type="match status" value="1"/>
</dbReference>
<dbReference type="AlphaFoldDB" id="A0A9Q8TYU0"/>
<dbReference type="SUPFAM" id="SSF52283">
    <property type="entry name" value="Formate/glycerate dehydrogenase catalytic domain-like"/>
    <property type="match status" value="1"/>
</dbReference>
<feature type="domain" description="D-isomer specific 2-hydroxyacid dehydrogenase catalytic" evidence="4">
    <location>
        <begin position="29"/>
        <end position="282"/>
    </location>
</feature>
<dbReference type="GO" id="GO:0051287">
    <property type="term" value="F:NAD binding"/>
    <property type="evidence" value="ECO:0007669"/>
    <property type="project" value="InterPro"/>
</dbReference>
<dbReference type="Pfam" id="PF00389">
    <property type="entry name" value="2-Hacid_dh"/>
    <property type="match status" value="1"/>
</dbReference>
<evidence type="ECO:0008006" key="8">
    <source>
        <dbReference type="Google" id="ProtNLM"/>
    </source>
</evidence>
<feature type="domain" description="D-isomer specific 2-hydroxyacid dehydrogenase NAD-binding" evidence="5">
    <location>
        <begin position="121"/>
        <end position="253"/>
    </location>
</feature>
<dbReference type="InterPro" id="IPR006139">
    <property type="entry name" value="D-isomer_2_OHA_DH_cat_dom"/>
</dbReference>
<dbReference type="SUPFAM" id="SSF51735">
    <property type="entry name" value="NAD(P)-binding Rossmann-fold domains"/>
    <property type="match status" value="1"/>
</dbReference>
<keyword evidence="1 3" id="KW-0560">Oxidoreductase</keyword>
<dbReference type="EMBL" id="CP097966">
    <property type="protein sequence ID" value="URQ63536.1"/>
    <property type="molecule type" value="Genomic_DNA"/>
</dbReference>
<evidence type="ECO:0000313" key="6">
    <source>
        <dbReference type="EMBL" id="URQ63536.1"/>
    </source>
</evidence>
<dbReference type="PANTHER" id="PTHR10996:SF282">
    <property type="entry name" value="D-3-PHOSPHOGLYCERATE DEHYDROGENASE 1-RELATED"/>
    <property type="match status" value="1"/>
</dbReference>
<evidence type="ECO:0000256" key="3">
    <source>
        <dbReference type="RuleBase" id="RU003719"/>
    </source>
</evidence>
<dbReference type="InterPro" id="IPR036291">
    <property type="entry name" value="NAD(P)-bd_dom_sf"/>
</dbReference>
<organism evidence="6 7">
    <name type="scientific">SAR86 cluster bacterium</name>
    <dbReference type="NCBI Taxonomy" id="2030880"/>
    <lineage>
        <taxon>Bacteria</taxon>
        <taxon>Pseudomonadati</taxon>
        <taxon>Pseudomonadota</taxon>
        <taxon>Gammaproteobacteria</taxon>
        <taxon>SAR86 cluster</taxon>
    </lineage>
</organism>
<evidence type="ECO:0000313" key="7">
    <source>
        <dbReference type="Proteomes" id="UP001056381"/>
    </source>
</evidence>
<dbReference type="Proteomes" id="UP001056381">
    <property type="component" value="Chromosome"/>
</dbReference>
<dbReference type="PANTHER" id="PTHR10996">
    <property type="entry name" value="2-HYDROXYACID DEHYDROGENASE-RELATED"/>
    <property type="match status" value="1"/>
</dbReference>
<accession>A0A9Q8TYU0</accession>
<dbReference type="Gene3D" id="3.40.50.720">
    <property type="entry name" value="NAD(P)-binding Rossmann-like Domain"/>
    <property type="match status" value="2"/>
</dbReference>
<evidence type="ECO:0000256" key="2">
    <source>
        <dbReference type="ARBA" id="ARBA00023027"/>
    </source>
</evidence>
<sequence>MKLFVDENIAYAKFFFEDVLLNQFPNFFELTFYKDDEFDLEKISEDAAVIIRSTYKTHNLNVPESVKLLSSVSTGEDHVDKNHLEKKNIPYHFASGANAKAVREYFYSCLSILLKEKKFDKSEDKILVIGLGNIGHGIAKTLKNFNFSFETYDPFKASTIESLSNLEEFKIITLHVPLTKNPPHETYNFVDKNFLNELKNESIIINTSRGGVLSESDFLKFDNLTVISDVFLNEPSIDKNFHQKNFISTPHIAGHTKSSRFDMTKMSLEKLINFFFNKKLNDSLVKKPYKKKSIHFSLSEVENDLNRYGFPVSLLLQIYDPRNDKFDLIDFADVRNAYHHRLGYEDITSNNDLNVSEYLFELGIE</sequence>